<accession>A0A9X2W4M6</accession>
<protein>
    <submittedName>
        <fullName evidence="1">Uncharacterized protein</fullName>
    </submittedName>
</protein>
<dbReference type="SUPFAM" id="SSF53850">
    <property type="entry name" value="Periplasmic binding protein-like II"/>
    <property type="match status" value="1"/>
</dbReference>
<evidence type="ECO:0000313" key="1">
    <source>
        <dbReference type="EMBL" id="MCT2559975.1"/>
    </source>
</evidence>
<dbReference type="AlphaFoldDB" id="A0A9X2W4M6"/>
<proteinExistence type="predicted"/>
<dbReference type="PROSITE" id="PS51257">
    <property type="entry name" value="PROKAR_LIPOPROTEIN"/>
    <property type="match status" value="1"/>
</dbReference>
<dbReference type="Gene3D" id="3.40.190.10">
    <property type="entry name" value="Periplasmic binding protein-like II"/>
    <property type="match status" value="1"/>
</dbReference>
<dbReference type="EMBL" id="JAOAMV010000007">
    <property type="protein sequence ID" value="MCT2559975.1"/>
    <property type="molecule type" value="Genomic_DNA"/>
</dbReference>
<name>A0A9X2W4M6_9SPHN</name>
<dbReference type="Proteomes" id="UP001142648">
    <property type="component" value="Unassembled WGS sequence"/>
</dbReference>
<dbReference type="RefSeq" id="WP_259963065.1">
    <property type="nucleotide sequence ID" value="NZ_JAOAMV010000007.1"/>
</dbReference>
<organism evidence="1 2">
    <name type="scientific">Tsuneonella litorea</name>
    <dbReference type="NCBI Taxonomy" id="2976475"/>
    <lineage>
        <taxon>Bacteria</taxon>
        <taxon>Pseudomonadati</taxon>
        <taxon>Pseudomonadota</taxon>
        <taxon>Alphaproteobacteria</taxon>
        <taxon>Sphingomonadales</taxon>
        <taxon>Erythrobacteraceae</taxon>
        <taxon>Tsuneonella</taxon>
    </lineage>
</organism>
<gene>
    <name evidence="1" type="ORF">N0B51_13410</name>
</gene>
<keyword evidence="2" id="KW-1185">Reference proteome</keyword>
<evidence type="ECO:0000313" key="2">
    <source>
        <dbReference type="Proteomes" id="UP001142648"/>
    </source>
</evidence>
<comment type="caution">
    <text evidence="1">The sequence shown here is derived from an EMBL/GenBank/DDBJ whole genome shotgun (WGS) entry which is preliminary data.</text>
</comment>
<sequence length="145" mass="15436">MITSRPSDLFIVTAACAVLSACSLPRDPSGTQDRVERSGTLRLGIVEGASIDPPSRQTLARLTERTGARPEIVRGDSEALLTQLKRGKLDLVYGEFAQSSPWSKEVHFSTAQGAVGKVPKGVPAPRFAAMNGENGWIMAVGEASR</sequence>
<reference evidence="1" key="1">
    <citation type="submission" date="2022-09" db="EMBL/GenBank/DDBJ databases">
        <title>The genome sequence of Tsuneonella sp. YG55.</title>
        <authorList>
            <person name="Liu Y."/>
        </authorList>
    </citation>
    <scope>NUCLEOTIDE SEQUENCE</scope>
    <source>
        <strain evidence="1">YG55</strain>
    </source>
</reference>